<name>C6HAW0_AJECH</name>
<evidence type="ECO:0000313" key="2">
    <source>
        <dbReference type="EMBL" id="EER42383.1"/>
    </source>
</evidence>
<dbReference type="PANTHER" id="PTHR36223:SF1">
    <property type="entry name" value="TRANSCRIPTION ELONGATION FACTOR EAF N-TERMINAL DOMAIN-CONTAINING PROTEIN"/>
    <property type="match status" value="1"/>
</dbReference>
<feature type="compositionally biased region" description="Basic and acidic residues" evidence="1">
    <location>
        <begin position="513"/>
        <end position="522"/>
    </location>
</feature>
<dbReference type="OrthoDB" id="5423516at2759"/>
<organism evidence="2 3">
    <name type="scientific">Ajellomyces capsulatus (strain H143)</name>
    <name type="common">Darling's disease fungus</name>
    <name type="synonym">Histoplasma capsulatum</name>
    <dbReference type="NCBI Taxonomy" id="544712"/>
    <lineage>
        <taxon>Eukaryota</taxon>
        <taxon>Fungi</taxon>
        <taxon>Dikarya</taxon>
        <taxon>Ascomycota</taxon>
        <taxon>Pezizomycotina</taxon>
        <taxon>Eurotiomycetes</taxon>
        <taxon>Eurotiomycetidae</taxon>
        <taxon>Onygenales</taxon>
        <taxon>Ajellomycetaceae</taxon>
        <taxon>Histoplasma</taxon>
    </lineage>
</organism>
<accession>C6HAW0</accession>
<feature type="compositionally biased region" description="Polar residues" evidence="1">
    <location>
        <begin position="533"/>
        <end position="544"/>
    </location>
</feature>
<dbReference type="Proteomes" id="UP000002624">
    <property type="component" value="Unassembled WGS sequence"/>
</dbReference>
<dbReference type="EMBL" id="GG692422">
    <property type="protein sequence ID" value="EER42383.1"/>
    <property type="molecule type" value="Genomic_DNA"/>
</dbReference>
<feature type="compositionally biased region" description="Polar residues" evidence="1">
    <location>
        <begin position="842"/>
        <end position="855"/>
    </location>
</feature>
<feature type="compositionally biased region" description="Polar residues" evidence="1">
    <location>
        <begin position="558"/>
        <end position="587"/>
    </location>
</feature>
<proteinExistence type="predicted"/>
<protein>
    <submittedName>
        <fullName evidence="2">Uncharacterized protein</fullName>
    </submittedName>
</protein>
<dbReference type="VEuPathDB" id="FungiDB:HCDG_03842"/>
<feature type="compositionally biased region" description="Polar residues" evidence="1">
    <location>
        <begin position="439"/>
        <end position="450"/>
    </location>
</feature>
<dbReference type="HOGENOM" id="CLU_015972_0_0_1"/>
<feature type="region of interest" description="Disordered" evidence="1">
    <location>
        <begin position="431"/>
        <end position="589"/>
    </location>
</feature>
<feature type="region of interest" description="Disordered" evidence="1">
    <location>
        <begin position="731"/>
        <end position="855"/>
    </location>
</feature>
<evidence type="ECO:0000256" key="1">
    <source>
        <dbReference type="SAM" id="MobiDB-lite"/>
    </source>
</evidence>
<dbReference type="AlphaFoldDB" id="C6HAW0"/>
<sequence>MHLGVVPKSFARARTDRKYRKEGRHKDNSLGVNHVKELNVIQMSDSGNFPREHNLFLSCQIEWAGSNVPFKEYGTVYGDGSDGYIAAGLAMFVLMDGVYQCNRNRDDLRQMGKSSDATTKFRDVNFRVRQREERLPNGGWVGRPWRFAPFQLVKSPENNRDIAKHFERLGTIQVVVLRCAAHPRANITKDDDISDGTKTPESGMAPDDGSISSEESLVYENHNSRFQEGNEEIWGAFRGLFDGPYDSEYYVQKPPNQHSYPGCCLCHRPSDNSQAKPFGYTHGHIGGSCQNHKHSQQQPAPESNYHTDLSRQETIIDAPDIPPCGRRLPGGHNLRPPSGCCMPRPNLPVNIHENYSHLTFPSNGYIQSPTSSGGPNMVNAISNGEDQGGSRFSAPPIVLNISPHICKESGHSHGNKHDKCPRSDNNGYYVISDGKRVPESSSCGWRQHNSWDGGAGVGDIGRKKSRRSRRRSRRKDMQEGYQADSKQQDEGPSSEWNDNKRDQDGCSTSGNNEHQRQDRCGVDGEATPRPWAESNQADNTNNVISPPGDWDNSDGNHRSSSWNQNAASSPKTQSFVSLNQHQEPPTRQTHEFDQFCVSQRPVFVSPMVSEWATDEPPLYTVPESVARAESLTHQVQLGPQARYTHRIRTPEYLDTMDKPYAEFIFKYRTAGESLIAILDLFRPLSNSLDVIQNKFDVAVALDIDEERRKLEALPRFEIVNQLLRAQGLLSTSDMNNNRSPRPSPPAPLALLPSPTERTTPMDSLPNMNGNLQNPGNGNRFSCVANSPPCPPPGSQRQQSGSGGGNTNTQSNNGFLASLNPRLEKVSQSSNGGNGGWNEKSSHMNQNSDNGFLNTCDNYNNPRQGWNTSTTFDDCGGGNEVPENESGHWNSGGTNEAHVEWGKL</sequence>
<feature type="compositionally biased region" description="Basic residues" evidence="1">
    <location>
        <begin position="463"/>
        <end position="474"/>
    </location>
</feature>
<reference evidence="3" key="1">
    <citation type="submission" date="2009-05" db="EMBL/GenBank/DDBJ databases">
        <title>The genome sequence of Ajellomyces capsulatus strain H143.</title>
        <authorList>
            <person name="Champion M."/>
            <person name="Cuomo C.A."/>
            <person name="Ma L.-J."/>
            <person name="Henn M.R."/>
            <person name="Sil A."/>
            <person name="Goldman B."/>
            <person name="Young S.K."/>
            <person name="Kodira C.D."/>
            <person name="Zeng Q."/>
            <person name="Koehrsen M."/>
            <person name="Alvarado L."/>
            <person name="Berlin A.M."/>
            <person name="Borenstein D."/>
            <person name="Chen Z."/>
            <person name="Engels R."/>
            <person name="Freedman E."/>
            <person name="Gellesch M."/>
            <person name="Goldberg J."/>
            <person name="Griggs A."/>
            <person name="Gujja S."/>
            <person name="Heiman D.I."/>
            <person name="Hepburn T.A."/>
            <person name="Howarth C."/>
            <person name="Jen D."/>
            <person name="Larson L."/>
            <person name="Lewis B."/>
            <person name="Mehta T."/>
            <person name="Park D."/>
            <person name="Pearson M."/>
            <person name="Roberts A."/>
            <person name="Saif S."/>
            <person name="Shea T.D."/>
            <person name="Shenoy N."/>
            <person name="Sisk P."/>
            <person name="Stolte C."/>
            <person name="Sykes S."/>
            <person name="Walk T."/>
            <person name="White J."/>
            <person name="Yandava C."/>
            <person name="Klein B."/>
            <person name="McEwen J.G."/>
            <person name="Puccia R."/>
            <person name="Goldman G.H."/>
            <person name="Felipe M.S."/>
            <person name="Nino-Vega G."/>
            <person name="San-Blas G."/>
            <person name="Taylor J.W."/>
            <person name="Mendoza L."/>
            <person name="Galagan J.E."/>
            <person name="Nusbaum C."/>
            <person name="Birren B.W."/>
        </authorList>
    </citation>
    <scope>NUCLEOTIDE SEQUENCE [LARGE SCALE GENOMIC DNA]</scope>
    <source>
        <strain evidence="3">H143</strain>
    </source>
</reference>
<dbReference type="PANTHER" id="PTHR36223">
    <property type="entry name" value="BETA-LACTAMASE-TYPE TRANSPEPTIDASE FOLD DOMAIN CONTAINING PROTEIN"/>
    <property type="match status" value="1"/>
</dbReference>
<feature type="compositionally biased region" description="Polar residues" evidence="1">
    <location>
        <begin position="755"/>
        <end position="779"/>
    </location>
</feature>
<gene>
    <name evidence="2" type="ORF">HCDG_03842</name>
</gene>
<evidence type="ECO:0000313" key="3">
    <source>
        <dbReference type="Proteomes" id="UP000002624"/>
    </source>
</evidence>
<dbReference type="OMA" id="PEYLDTM"/>
<dbReference type="STRING" id="544712.C6HAW0"/>
<feature type="region of interest" description="Disordered" evidence="1">
    <location>
        <begin position="875"/>
        <end position="903"/>
    </location>
</feature>
<feature type="region of interest" description="Disordered" evidence="1">
    <location>
        <begin position="187"/>
        <end position="211"/>
    </location>
</feature>